<sequence length="368" mass="41108">MAPTPRSVSASERRSSIRYRPAADANAPKTISPHEYRTVNLERSSIFVDDEFELPPEIDEYARRILGITSWEDQLPVPDGLGLQPSFPNIAKEFLNQSKALARKCALESQWQHSLYQVVTTLAKPFEGVIETNNSEKVWNLQLKPKPAPLPPNQAQTQAGSPSVDPSVVMVTDRDYSAGSTVSTGVRGPYHITAPKPDITLGLARHAFTPEHEELLLNYQHHGLILSDPHEAVMRLRFPFMIVELKAGATLIKAQNQAAVGGACMVKILGDLICQTRRNTDLCQQEQAPPLAVPLALCFSITTEGPVHELWVHFKSRDAFYMVNRKIWRTTIRKHAEELVNCLGRVIEWGQGDFRERIAETLHRVSAG</sequence>
<reference evidence="3 4" key="2">
    <citation type="journal article" date="2013" name="PLoS Genet.">
        <title>Comparative genome structure, secondary metabolite, and effector coding capacity across Cochliobolus pathogens.</title>
        <authorList>
            <person name="Condon B.J."/>
            <person name="Leng Y."/>
            <person name="Wu D."/>
            <person name="Bushley K.E."/>
            <person name="Ohm R.A."/>
            <person name="Otillar R."/>
            <person name="Martin J."/>
            <person name="Schackwitz W."/>
            <person name="Grimwood J."/>
            <person name="MohdZainudin N."/>
            <person name="Xue C."/>
            <person name="Wang R."/>
            <person name="Manning V.A."/>
            <person name="Dhillon B."/>
            <person name="Tu Z.J."/>
            <person name="Steffenson B.J."/>
            <person name="Salamov A."/>
            <person name="Sun H."/>
            <person name="Lowry S."/>
            <person name="LaButti K."/>
            <person name="Han J."/>
            <person name="Copeland A."/>
            <person name="Lindquist E."/>
            <person name="Barry K."/>
            <person name="Schmutz J."/>
            <person name="Baker S.E."/>
            <person name="Ciuffetti L.M."/>
            <person name="Grigoriev I.V."/>
            <person name="Zhong S."/>
            <person name="Turgeon B.G."/>
        </authorList>
    </citation>
    <scope>NUCLEOTIDE SEQUENCE [LARGE SCALE GENOMIC DNA]</scope>
    <source>
        <strain evidence="4">28A</strain>
    </source>
</reference>
<evidence type="ECO:0000256" key="1">
    <source>
        <dbReference type="SAM" id="MobiDB-lite"/>
    </source>
</evidence>
<keyword evidence="4" id="KW-1185">Reference proteome</keyword>
<dbReference type="Pfam" id="PF25545">
    <property type="entry name" value="DUF7924"/>
    <property type="match status" value="1"/>
</dbReference>
<dbReference type="EMBL" id="KB908833">
    <property type="protein sequence ID" value="EOA83061.1"/>
    <property type="molecule type" value="Genomic_DNA"/>
</dbReference>
<evidence type="ECO:0000313" key="4">
    <source>
        <dbReference type="Proteomes" id="UP000016935"/>
    </source>
</evidence>
<evidence type="ECO:0000313" key="3">
    <source>
        <dbReference type="EMBL" id="EOA83061.1"/>
    </source>
</evidence>
<accession>R0ID15</accession>
<feature type="region of interest" description="Disordered" evidence="1">
    <location>
        <begin position="1"/>
        <end position="31"/>
    </location>
</feature>
<feature type="compositionally biased region" description="Polar residues" evidence="1">
    <location>
        <begin position="1"/>
        <end position="10"/>
    </location>
</feature>
<evidence type="ECO:0000259" key="2">
    <source>
        <dbReference type="Pfam" id="PF25545"/>
    </source>
</evidence>
<protein>
    <recommendedName>
        <fullName evidence="2">DUF7924 domain-containing protein</fullName>
    </recommendedName>
</protein>
<gene>
    <name evidence="3" type="ORF">SETTUDRAFT_94004</name>
</gene>
<dbReference type="OrthoDB" id="5372703at2759"/>
<dbReference type="GeneID" id="19406074"/>
<feature type="region of interest" description="Disordered" evidence="1">
    <location>
        <begin position="145"/>
        <end position="166"/>
    </location>
</feature>
<dbReference type="AlphaFoldDB" id="R0ID15"/>
<dbReference type="HOGENOM" id="CLU_668295_0_0_1"/>
<dbReference type="eggNOG" id="ENOG502SUWY">
    <property type="taxonomic scope" value="Eukaryota"/>
</dbReference>
<organism evidence="3 4">
    <name type="scientific">Exserohilum turcicum (strain 28A)</name>
    <name type="common">Northern leaf blight fungus</name>
    <name type="synonym">Setosphaeria turcica</name>
    <dbReference type="NCBI Taxonomy" id="671987"/>
    <lineage>
        <taxon>Eukaryota</taxon>
        <taxon>Fungi</taxon>
        <taxon>Dikarya</taxon>
        <taxon>Ascomycota</taxon>
        <taxon>Pezizomycotina</taxon>
        <taxon>Dothideomycetes</taxon>
        <taxon>Pleosporomycetidae</taxon>
        <taxon>Pleosporales</taxon>
        <taxon>Pleosporineae</taxon>
        <taxon>Pleosporaceae</taxon>
        <taxon>Exserohilum</taxon>
    </lineage>
</organism>
<dbReference type="RefSeq" id="XP_008028901.1">
    <property type="nucleotide sequence ID" value="XM_008030710.1"/>
</dbReference>
<feature type="domain" description="DUF7924" evidence="2">
    <location>
        <begin position="189"/>
        <end position="335"/>
    </location>
</feature>
<dbReference type="InterPro" id="IPR057684">
    <property type="entry name" value="DUF7924"/>
</dbReference>
<dbReference type="Proteomes" id="UP000016935">
    <property type="component" value="Unassembled WGS sequence"/>
</dbReference>
<reference evidence="3 4" key="1">
    <citation type="journal article" date="2012" name="PLoS Pathog.">
        <title>Diverse lifestyles and strategies of plant pathogenesis encoded in the genomes of eighteen Dothideomycetes fungi.</title>
        <authorList>
            <person name="Ohm R.A."/>
            <person name="Feau N."/>
            <person name="Henrissat B."/>
            <person name="Schoch C.L."/>
            <person name="Horwitz B.A."/>
            <person name="Barry K.W."/>
            <person name="Condon B.J."/>
            <person name="Copeland A.C."/>
            <person name="Dhillon B."/>
            <person name="Glaser F."/>
            <person name="Hesse C.N."/>
            <person name="Kosti I."/>
            <person name="LaButti K."/>
            <person name="Lindquist E.A."/>
            <person name="Lucas S."/>
            <person name="Salamov A.A."/>
            <person name="Bradshaw R.E."/>
            <person name="Ciuffetti L."/>
            <person name="Hamelin R.C."/>
            <person name="Kema G.H.J."/>
            <person name="Lawrence C."/>
            <person name="Scott J.A."/>
            <person name="Spatafora J.W."/>
            <person name="Turgeon B.G."/>
            <person name="de Wit P.J.G.M."/>
            <person name="Zhong S."/>
            <person name="Goodwin S.B."/>
            <person name="Grigoriev I.V."/>
        </authorList>
    </citation>
    <scope>NUCLEOTIDE SEQUENCE [LARGE SCALE GENOMIC DNA]</scope>
    <source>
        <strain evidence="4">28A</strain>
    </source>
</reference>
<proteinExistence type="predicted"/>
<name>R0ID15_EXST2</name>